<sequence length="290" mass="29901">MTILDQRLTAAAPAAARVRAARVRRRLRVRPTVVLAIAWLAVVLLAALAPGLIAPGDPYAANGADSLLGPSPAHPFGTDQIGRDLLTRVVHGTGLSVQATLVAVGFGLVAGGLLGLLAGTVGGWLDQLAMRFVDVLMAFPALLLSLAFITALGFGTLNVAIAVGAGSIAASARVMRAQVMRVRLSPFVEAAATSGARRLTILRRHVLPHAIGPVLVLAVLDFGTAMLAVSSLSFLGFGAQPPTPEWGSLVAGGRSFLGSAWWLSTLPGLVVVATVLSANRLARALEGNRR</sequence>
<comment type="subcellular location">
    <subcellularLocation>
        <location evidence="1 7">Cell membrane</location>
        <topology evidence="1 7">Multi-pass membrane protein</topology>
    </subcellularLocation>
</comment>
<dbReference type="EMBL" id="JACBZS010000001">
    <property type="protein sequence ID" value="NYI72143.1"/>
    <property type="molecule type" value="Genomic_DNA"/>
</dbReference>
<keyword evidence="4 7" id="KW-0812">Transmembrane</keyword>
<evidence type="ECO:0000256" key="6">
    <source>
        <dbReference type="ARBA" id="ARBA00023136"/>
    </source>
</evidence>
<evidence type="ECO:0000256" key="5">
    <source>
        <dbReference type="ARBA" id="ARBA00022989"/>
    </source>
</evidence>
<dbReference type="RefSeq" id="WP_179445877.1">
    <property type="nucleotide sequence ID" value="NZ_JACBZS010000001.1"/>
</dbReference>
<proteinExistence type="inferred from homology"/>
<evidence type="ECO:0000256" key="7">
    <source>
        <dbReference type="RuleBase" id="RU363032"/>
    </source>
</evidence>
<feature type="transmembrane region" description="Helical" evidence="7">
    <location>
        <begin position="101"/>
        <end position="125"/>
    </location>
</feature>
<dbReference type="PROSITE" id="PS50928">
    <property type="entry name" value="ABC_TM1"/>
    <property type="match status" value="1"/>
</dbReference>
<dbReference type="GO" id="GO:0055085">
    <property type="term" value="P:transmembrane transport"/>
    <property type="evidence" value="ECO:0007669"/>
    <property type="project" value="InterPro"/>
</dbReference>
<keyword evidence="2 7" id="KW-0813">Transport</keyword>
<feature type="domain" description="ABC transmembrane type-1" evidence="8">
    <location>
        <begin position="93"/>
        <end position="282"/>
    </location>
</feature>
<accession>A0A7Z0DAY5</accession>
<comment type="similarity">
    <text evidence="7">Belongs to the binding-protein-dependent transport system permease family.</text>
</comment>
<dbReference type="Proteomes" id="UP000527616">
    <property type="component" value="Unassembled WGS sequence"/>
</dbReference>
<dbReference type="InterPro" id="IPR000515">
    <property type="entry name" value="MetI-like"/>
</dbReference>
<evidence type="ECO:0000256" key="2">
    <source>
        <dbReference type="ARBA" id="ARBA00022448"/>
    </source>
</evidence>
<name>A0A7Z0DAY5_9ACTN</name>
<feature type="transmembrane region" description="Helical" evidence="7">
    <location>
        <begin position="206"/>
        <end position="239"/>
    </location>
</feature>
<gene>
    <name evidence="9" type="ORF">GGQ54_002703</name>
</gene>
<evidence type="ECO:0000256" key="1">
    <source>
        <dbReference type="ARBA" id="ARBA00004651"/>
    </source>
</evidence>
<feature type="transmembrane region" description="Helical" evidence="7">
    <location>
        <begin position="157"/>
        <end position="175"/>
    </location>
</feature>
<reference evidence="9 10" key="1">
    <citation type="submission" date="2020-07" db="EMBL/GenBank/DDBJ databases">
        <title>Sequencing the genomes of 1000 actinobacteria strains.</title>
        <authorList>
            <person name="Klenk H.-P."/>
        </authorList>
    </citation>
    <scope>NUCLEOTIDE SEQUENCE [LARGE SCALE GENOMIC DNA]</scope>
    <source>
        <strain evidence="9 10">DSM 103164</strain>
    </source>
</reference>
<keyword evidence="3" id="KW-1003">Cell membrane</keyword>
<protein>
    <submittedName>
        <fullName evidence="9">Peptide/nickel transport system permease protein</fullName>
    </submittedName>
</protein>
<feature type="transmembrane region" description="Helical" evidence="7">
    <location>
        <begin position="32"/>
        <end position="53"/>
    </location>
</feature>
<evidence type="ECO:0000256" key="3">
    <source>
        <dbReference type="ARBA" id="ARBA00022475"/>
    </source>
</evidence>
<organism evidence="9 10">
    <name type="scientific">Naumannella cuiyingiana</name>
    <dbReference type="NCBI Taxonomy" id="1347891"/>
    <lineage>
        <taxon>Bacteria</taxon>
        <taxon>Bacillati</taxon>
        <taxon>Actinomycetota</taxon>
        <taxon>Actinomycetes</taxon>
        <taxon>Propionibacteriales</taxon>
        <taxon>Propionibacteriaceae</taxon>
        <taxon>Naumannella</taxon>
    </lineage>
</organism>
<evidence type="ECO:0000313" key="10">
    <source>
        <dbReference type="Proteomes" id="UP000527616"/>
    </source>
</evidence>
<dbReference type="PANTHER" id="PTHR43386">
    <property type="entry name" value="OLIGOPEPTIDE TRANSPORT SYSTEM PERMEASE PROTEIN APPC"/>
    <property type="match status" value="1"/>
</dbReference>
<dbReference type="InterPro" id="IPR035906">
    <property type="entry name" value="MetI-like_sf"/>
</dbReference>
<keyword evidence="5 7" id="KW-1133">Transmembrane helix</keyword>
<evidence type="ECO:0000256" key="4">
    <source>
        <dbReference type="ARBA" id="ARBA00022692"/>
    </source>
</evidence>
<dbReference type="Gene3D" id="1.10.3720.10">
    <property type="entry name" value="MetI-like"/>
    <property type="match status" value="1"/>
</dbReference>
<feature type="transmembrane region" description="Helical" evidence="7">
    <location>
        <begin position="259"/>
        <end position="282"/>
    </location>
</feature>
<dbReference type="InterPro" id="IPR050366">
    <property type="entry name" value="BP-dependent_transpt_permease"/>
</dbReference>
<dbReference type="CDD" id="cd06261">
    <property type="entry name" value="TM_PBP2"/>
    <property type="match status" value="1"/>
</dbReference>
<dbReference type="SUPFAM" id="SSF161098">
    <property type="entry name" value="MetI-like"/>
    <property type="match status" value="1"/>
</dbReference>
<dbReference type="AlphaFoldDB" id="A0A7Z0DAY5"/>
<feature type="transmembrane region" description="Helical" evidence="7">
    <location>
        <begin position="132"/>
        <end position="151"/>
    </location>
</feature>
<dbReference type="GO" id="GO:0005886">
    <property type="term" value="C:plasma membrane"/>
    <property type="evidence" value="ECO:0007669"/>
    <property type="project" value="UniProtKB-SubCell"/>
</dbReference>
<dbReference type="PANTHER" id="PTHR43386:SF25">
    <property type="entry name" value="PEPTIDE ABC TRANSPORTER PERMEASE PROTEIN"/>
    <property type="match status" value="1"/>
</dbReference>
<evidence type="ECO:0000259" key="8">
    <source>
        <dbReference type="PROSITE" id="PS50928"/>
    </source>
</evidence>
<comment type="caution">
    <text evidence="9">The sequence shown here is derived from an EMBL/GenBank/DDBJ whole genome shotgun (WGS) entry which is preliminary data.</text>
</comment>
<keyword evidence="10" id="KW-1185">Reference proteome</keyword>
<evidence type="ECO:0000313" key="9">
    <source>
        <dbReference type="EMBL" id="NYI72143.1"/>
    </source>
</evidence>
<keyword evidence="6 7" id="KW-0472">Membrane</keyword>
<dbReference type="Pfam" id="PF00528">
    <property type="entry name" value="BPD_transp_1"/>
    <property type="match status" value="1"/>
</dbReference>